<dbReference type="InterPro" id="IPR006379">
    <property type="entry name" value="HAD-SF_hydro_IIB"/>
</dbReference>
<accession>A0A1B8RS70</accession>
<comment type="caution">
    <text evidence="1">The sequence shown here is derived from an EMBL/GenBank/DDBJ whole genome shotgun (WGS) entry which is preliminary data.</text>
</comment>
<dbReference type="PANTHER" id="PTHR10000">
    <property type="entry name" value="PHOSPHOSERINE PHOSPHATASE"/>
    <property type="match status" value="1"/>
</dbReference>
<dbReference type="Proteomes" id="UP000092714">
    <property type="component" value="Unassembled WGS sequence"/>
</dbReference>
<dbReference type="RefSeq" id="WP_065254412.1">
    <property type="nucleotide sequence ID" value="NZ_JAQLCW010000009.1"/>
</dbReference>
<sequence length="254" mass="28790">MKLFVTDLDGTLVEYNNITDENLEGIKKLNASGELLAVATGRAYNSCTFLKDKYGIKVDYLILLNGGLIIDKDGKVVHHKEIPYNTVNSIITDVKSDDSVISVETGYTSYVVYGRYKEDIDWNGLEYEALENIKDENLSLISLYYPESDIEEVEKICRFINEKYSDEVVAYRNTYFIDVVLKGCSKGEGVNYVKERESIDTKDTYAIGDSYNDIPMFKEAGNSFTFETSEDGVKKEVKYIVNSVAEAIKNYCLK</sequence>
<keyword evidence="2" id="KW-1185">Reference proteome</keyword>
<dbReference type="SFLD" id="SFLDG01140">
    <property type="entry name" value="C2.B:_Phosphomannomutase_and_P"/>
    <property type="match status" value="1"/>
</dbReference>
<name>A0A1B8RS70_9CLOT</name>
<dbReference type="InterPro" id="IPR000150">
    <property type="entry name" value="Cof"/>
</dbReference>
<dbReference type="eggNOG" id="COG0561">
    <property type="taxonomic scope" value="Bacteria"/>
</dbReference>
<protein>
    <recommendedName>
        <fullName evidence="3">Hydrolase</fullName>
    </recommendedName>
</protein>
<gene>
    <name evidence="1" type="ORF">CP373A1_04630</name>
</gene>
<dbReference type="Pfam" id="PF08282">
    <property type="entry name" value="Hydrolase_3"/>
    <property type="match status" value="1"/>
</dbReference>
<dbReference type="NCBIfam" id="TIGR01484">
    <property type="entry name" value="HAD-SF-IIB"/>
    <property type="match status" value="1"/>
</dbReference>
<dbReference type="PANTHER" id="PTHR10000:SF8">
    <property type="entry name" value="HAD SUPERFAMILY HYDROLASE-LIKE, TYPE 3"/>
    <property type="match status" value="1"/>
</dbReference>
<reference evidence="1 2" key="1">
    <citation type="submission" date="2016-06" db="EMBL/GenBank/DDBJ databases">
        <authorList>
            <person name="Kjaerup R.B."/>
            <person name="Dalgaard T.S."/>
            <person name="Juul-Madsen H.R."/>
        </authorList>
    </citation>
    <scope>NUCLEOTIDE SEQUENCE [LARGE SCALE GENOMIC DNA]</scope>
    <source>
        <strain evidence="1 2">373-A1</strain>
    </source>
</reference>
<dbReference type="GO" id="GO:0016791">
    <property type="term" value="F:phosphatase activity"/>
    <property type="evidence" value="ECO:0007669"/>
    <property type="project" value="UniProtKB-ARBA"/>
</dbReference>
<evidence type="ECO:0000313" key="2">
    <source>
        <dbReference type="Proteomes" id="UP000092714"/>
    </source>
</evidence>
<evidence type="ECO:0000313" key="1">
    <source>
        <dbReference type="EMBL" id="OBY11681.1"/>
    </source>
</evidence>
<dbReference type="SFLD" id="SFLDS00003">
    <property type="entry name" value="Haloacid_Dehalogenase"/>
    <property type="match status" value="1"/>
</dbReference>
<organism evidence="1 2">
    <name type="scientific">Clostridium paraputrificum</name>
    <dbReference type="NCBI Taxonomy" id="29363"/>
    <lineage>
        <taxon>Bacteria</taxon>
        <taxon>Bacillati</taxon>
        <taxon>Bacillota</taxon>
        <taxon>Clostridia</taxon>
        <taxon>Eubacteriales</taxon>
        <taxon>Clostridiaceae</taxon>
        <taxon>Clostridium</taxon>
    </lineage>
</organism>
<dbReference type="InterPro" id="IPR036412">
    <property type="entry name" value="HAD-like_sf"/>
</dbReference>
<proteinExistence type="predicted"/>
<dbReference type="NCBIfam" id="TIGR00099">
    <property type="entry name" value="Cof-subfamily"/>
    <property type="match status" value="1"/>
</dbReference>
<evidence type="ECO:0008006" key="3">
    <source>
        <dbReference type="Google" id="ProtNLM"/>
    </source>
</evidence>
<dbReference type="Gene3D" id="3.30.1240.10">
    <property type="match status" value="1"/>
</dbReference>
<dbReference type="GO" id="GO:0000287">
    <property type="term" value="F:magnesium ion binding"/>
    <property type="evidence" value="ECO:0007669"/>
    <property type="project" value="TreeGrafter"/>
</dbReference>
<dbReference type="AlphaFoldDB" id="A0A1B8RS70"/>
<dbReference type="SUPFAM" id="SSF56784">
    <property type="entry name" value="HAD-like"/>
    <property type="match status" value="1"/>
</dbReference>
<dbReference type="Gene3D" id="3.40.50.1000">
    <property type="entry name" value="HAD superfamily/HAD-like"/>
    <property type="match status" value="1"/>
</dbReference>
<dbReference type="EMBL" id="MAPZ01000011">
    <property type="protein sequence ID" value="OBY11681.1"/>
    <property type="molecule type" value="Genomic_DNA"/>
</dbReference>
<dbReference type="GO" id="GO:0005829">
    <property type="term" value="C:cytosol"/>
    <property type="evidence" value="ECO:0007669"/>
    <property type="project" value="TreeGrafter"/>
</dbReference>
<dbReference type="InterPro" id="IPR023214">
    <property type="entry name" value="HAD_sf"/>
</dbReference>